<dbReference type="Pfam" id="PF16209">
    <property type="entry name" value="PhoLip_ATPase_N"/>
    <property type="match status" value="1"/>
</dbReference>
<keyword evidence="10 18" id="KW-1278">Translocase</keyword>
<feature type="binding site" evidence="16">
    <location>
        <position position="610"/>
    </location>
    <ligand>
        <name>ATP</name>
        <dbReference type="ChEBI" id="CHEBI:30616"/>
    </ligand>
</feature>
<feature type="binding site" evidence="16">
    <location>
        <position position="440"/>
    </location>
    <ligand>
        <name>ATP</name>
        <dbReference type="ChEBI" id="CHEBI:30616"/>
    </ligand>
</feature>
<evidence type="ECO:0000256" key="17">
    <source>
        <dbReference type="PIRSR" id="PIRSR606539-3"/>
    </source>
</evidence>
<dbReference type="EnsemblMetazoa" id="Aqu2.1.26941_001">
    <property type="protein sequence ID" value="Aqu2.1.26941_001"/>
    <property type="gene ID" value="Aqu2.1.26941"/>
</dbReference>
<dbReference type="EC" id="7.6.2.1" evidence="18"/>
<dbReference type="FunFam" id="3.40.50.1000:FF:000009">
    <property type="entry name" value="Phospholipid-transporting ATPase"/>
    <property type="match status" value="1"/>
</dbReference>
<feature type="transmembrane region" description="Helical" evidence="18">
    <location>
        <begin position="349"/>
        <end position="368"/>
    </location>
</feature>
<dbReference type="InterPro" id="IPR018303">
    <property type="entry name" value="ATPase_P-typ_P_site"/>
</dbReference>
<name>A0A1X7UHJ8_AMPQE</name>
<feature type="domain" description="P-type ATPase C-terminal" evidence="21">
    <location>
        <begin position="854"/>
        <end position="1079"/>
    </location>
</feature>
<feature type="binding site" evidence="16">
    <location>
        <position position="830"/>
    </location>
    <ligand>
        <name>ATP</name>
        <dbReference type="ChEBI" id="CHEBI:30616"/>
    </ligand>
</feature>
<feature type="transmembrane region" description="Helical" evidence="18">
    <location>
        <begin position="992"/>
        <end position="1013"/>
    </location>
</feature>
<evidence type="ECO:0000256" key="11">
    <source>
        <dbReference type="ARBA" id="ARBA00022989"/>
    </source>
</evidence>
<dbReference type="NCBIfam" id="TIGR01652">
    <property type="entry name" value="ATPase-Plipid"/>
    <property type="match status" value="1"/>
</dbReference>
<evidence type="ECO:0000256" key="9">
    <source>
        <dbReference type="ARBA" id="ARBA00022842"/>
    </source>
</evidence>
<dbReference type="InterPro" id="IPR044492">
    <property type="entry name" value="P_typ_ATPase_HD_dom"/>
</dbReference>
<feature type="transmembrane region" description="Helical" evidence="18">
    <location>
        <begin position="374"/>
        <end position="394"/>
    </location>
</feature>
<evidence type="ECO:0000256" key="13">
    <source>
        <dbReference type="ARBA" id="ARBA00023136"/>
    </source>
</evidence>
<reference evidence="22" key="2">
    <citation type="submission" date="2017-05" db="UniProtKB">
        <authorList>
            <consortium name="EnsemblMetazoa"/>
        </authorList>
    </citation>
    <scope>IDENTIFICATION</scope>
</reference>
<feature type="transmembrane region" description="Helical" evidence="18">
    <location>
        <begin position="916"/>
        <end position="936"/>
    </location>
</feature>
<sequence length="1103" mass="124130">MANFPTLSLGSAPWSTSHRYTAVGSGSRKESYEDSLLSSLDEVSLLSDTEHDESDISKTDKQRKESFYARLRGLFIKPKPSLPRTITVSDSIGKRPVKNNRISNQKYSIISFLPKVLFQQFKVFLNLYFLVIACSQVVPQLKIGYWYTYWAPLMFVVSVTMCRELYDDVKRYFRDKVINGQKYSVLTSDGFTVVTSENLSVGDIVLVHKDQRIPADMILLRTSANNKGSCFIKTDQLDGETDWKLRTSLPLLQELQSDEELLTCGIKLNIEPLQKDLYSFSGRLSMTPRESDTGIEEPLSLVNTLWANTVLATGSIVGLVIYVGKETRSVLHTSTPRAKTGLVDREINNLTKVLFLSMMILAVIILSLKGFSSYWFVYLLRYVILFSYIIPISLRVNLDMGKLVYSWIIQRDSNIAGNLVRNSTIPEELGRIEYLLSDKTGTLTKNEMVFKKIHLGSISYTSESSDEVRRLLSAYYTSHSPQATNELLVDCVLALALCHNVTPVLEDADKNNELDKDDEEEEVLLYSKCNETKTLSFQASSPDEIALVEWAKKVGMVLTSRDTNSIQIELPDHSIASYDICHLFPFTSERKRMGIIVKNSRTNAVTFYMKGADNVMSTMIEYSDWLTEECGNMAREGLRTLVVGKKHLSVEQFNTFDTRYKQAQLNISDREAATASVIESIENNLELLCVTGVEDSLQTDVRPTLELLRNAGIKVWMLTGDKLETATSIALSSRLIARNQPIFTLPEVSSRGDVHAQLNQLRKKNDSSLIISGHGLELCLQHYETEFIELACQCPTVVCCRCSPTHKSTVVQLLKTYTRKPVCAIGDGGNDVSMIQAANAGIGIAGKEGLQASLAADFSLTQFSHISRLLVWHGRNCYKRSASLSQFVIHRGLIITAMQVVFSAIFYYAALSLYEGILMIGYATVYTMAPVFSLVLDEDVSSDVALTYPELYQELMKGRVLSLKTFFIWVLISVYQGGVIMLLGFWLFDSQLIHVVSITFTALILTELLMVALTIRTWHLVMIISELITIAIYVSSLVLLKDYFDGKFLLSFDFVWKTMLITALSCLPLLVLKIGYRKCAPPSYAKLLKQNSMFRNCCRFSCY</sequence>
<proteinExistence type="inferred from homology"/>
<feature type="binding site" evidence="16">
    <location>
        <position position="720"/>
    </location>
    <ligand>
        <name>ATP</name>
        <dbReference type="ChEBI" id="CHEBI:30616"/>
    </ligand>
</feature>
<dbReference type="eggNOG" id="KOG0210">
    <property type="taxonomic scope" value="Eukaryota"/>
</dbReference>
<feature type="binding site" evidence="16">
    <location>
        <position position="439"/>
    </location>
    <ligand>
        <name>ATP</name>
        <dbReference type="ChEBI" id="CHEBI:30616"/>
    </ligand>
</feature>
<dbReference type="Gene3D" id="2.70.150.10">
    <property type="entry name" value="Calcium-transporting ATPase, cytoplasmic transduction domain A"/>
    <property type="match status" value="1"/>
</dbReference>
<dbReference type="PANTHER" id="PTHR24092:SF5">
    <property type="entry name" value="PHOSPHOLIPID-TRANSPORTING ATPASE"/>
    <property type="match status" value="1"/>
</dbReference>
<evidence type="ECO:0000313" key="22">
    <source>
        <dbReference type="EnsemblMetazoa" id="Aqu2.1.26941_001"/>
    </source>
</evidence>
<dbReference type="SUPFAM" id="SSF81653">
    <property type="entry name" value="Calcium ATPase, transduction domain A"/>
    <property type="match status" value="1"/>
</dbReference>
<dbReference type="STRING" id="400682.A0A1X7UHJ8"/>
<dbReference type="PANTHER" id="PTHR24092">
    <property type="entry name" value="PROBABLE PHOSPHOLIPID-TRANSPORTING ATPASE"/>
    <property type="match status" value="1"/>
</dbReference>
<feature type="binding site" evidence="16">
    <location>
        <position position="544"/>
    </location>
    <ligand>
        <name>ATP</name>
        <dbReference type="ChEBI" id="CHEBI:30616"/>
    </ligand>
</feature>
<dbReference type="InterPro" id="IPR059000">
    <property type="entry name" value="ATPase_P-type_domA"/>
</dbReference>
<feature type="binding site" evidence="16">
    <location>
        <position position="801"/>
    </location>
    <ligand>
        <name>ATP</name>
        <dbReference type="ChEBI" id="CHEBI:30616"/>
    </ligand>
</feature>
<evidence type="ECO:0000256" key="14">
    <source>
        <dbReference type="ARBA" id="ARBA00034036"/>
    </source>
</evidence>
<dbReference type="GO" id="GO:0005802">
    <property type="term" value="C:trans-Golgi network"/>
    <property type="evidence" value="ECO:0007669"/>
    <property type="project" value="TreeGrafter"/>
</dbReference>
<dbReference type="OrthoDB" id="377733at2759"/>
<dbReference type="SFLD" id="SFLDS00003">
    <property type="entry name" value="Haloacid_Dehalogenase"/>
    <property type="match status" value="1"/>
</dbReference>
<feature type="domain" description="P-type ATPase A" evidence="19">
    <location>
        <begin position="184"/>
        <end position="242"/>
    </location>
</feature>
<keyword evidence="13 18" id="KW-0472">Membrane</keyword>
<dbReference type="PRINTS" id="PR00119">
    <property type="entry name" value="CATATPASE"/>
</dbReference>
<dbReference type="InterPro" id="IPR023298">
    <property type="entry name" value="ATPase_P-typ_TM_dom_sf"/>
</dbReference>
<feature type="binding site" evidence="16">
    <location>
        <position position="438"/>
    </location>
    <ligand>
        <name>ATP</name>
        <dbReference type="ChEBI" id="CHEBI:30616"/>
    </ligand>
</feature>
<keyword evidence="6 17" id="KW-0479">Metal-binding</keyword>
<dbReference type="EnsemblMetazoa" id="XM_011406862.2">
    <property type="protein sequence ID" value="XP_011405164.2"/>
    <property type="gene ID" value="LOC100632419"/>
</dbReference>
<dbReference type="Pfam" id="PF16212">
    <property type="entry name" value="PhoLip_ATPase_C"/>
    <property type="match status" value="1"/>
</dbReference>
<comment type="subcellular location">
    <subcellularLocation>
        <location evidence="2">Endomembrane system</location>
        <topology evidence="2">Multi-pass membrane protein</topology>
    </subcellularLocation>
    <subcellularLocation>
        <location evidence="18">Membrane</location>
        <topology evidence="18">Multi-pass membrane protein</topology>
    </subcellularLocation>
</comment>
<dbReference type="InterPro" id="IPR001757">
    <property type="entry name" value="P_typ_ATPase"/>
</dbReference>
<dbReference type="Gene3D" id="3.40.50.1000">
    <property type="entry name" value="HAD superfamily/HAD-like"/>
    <property type="match status" value="1"/>
</dbReference>
<keyword evidence="7 16" id="KW-0547">Nucleotide-binding</keyword>
<feature type="transmembrane region" description="Helical" evidence="18">
    <location>
        <begin position="966"/>
        <end position="986"/>
    </location>
</feature>
<feature type="transmembrane region" description="Helical" evidence="18">
    <location>
        <begin position="888"/>
        <end position="910"/>
    </location>
</feature>
<dbReference type="PROSITE" id="PS00154">
    <property type="entry name" value="ATPASE_E1_E2"/>
    <property type="match status" value="1"/>
</dbReference>
<dbReference type="SUPFAM" id="SSF81665">
    <property type="entry name" value="Calcium ATPase, transmembrane domain M"/>
    <property type="match status" value="1"/>
</dbReference>
<dbReference type="SUPFAM" id="SSF81660">
    <property type="entry name" value="Metal cation-transporting ATPase, ATP-binding domain N"/>
    <property type="match status" value="1"/>
</dbReference>
<dbReference type="NCBIfam" id="TIGR01494">
    <property type="entry name" value="ATPase_P-type"/>
    <property type="match status" value="2"/>
</dbReference>
<keyword evidence="5 18" id="KW-0812">Transmembrane</keyword>
<evidence type="ECO:0000259" key="19">
    <source>
        <dbReference type="Pfam" id="PF00122"/>
    </source>
</evidence>
<dbReference type="Gene3D" id="3.40.1110.10">
    <property type="entry name" value="Calcium-transporting ATPase, cytoplasmic domain N"/>
    <property type="match status" value="1"/>
</dbReference>
<evidence type="ECO:0000256" key="8">
    <source>
        <dbReference type="ARBA" id="ARBA00022840"/>
    </source>
</evidence>
<feature type="binding site" evidence="16">
    <location>
        <position position="586"/>
    </location>
    <ligand>
        <name>ATP</name>
        <dbReference type="ChEBI" id="CHEBI:30616"/>
    </ligand>
</feature>
<feature type="binding site" evidence="17">
    <location>
        <position position="438"/>
    </location>
    <ligand>
        <name>Mg(2+)</name>
        <dbReference type="ChEBI" id="CHEBI:18420"/>
    </ligand>
</feature>
<evidence type="ECO:0000256" key="5">
    <source>
        <dbReference type="ARBA" id="ARBA00022692"/>
    </source>
</evidence>
<dbReference type="SFLD" id="SFLDG00002">
    <property type="entry name" value="C1.7:_P-type_atpase_like"/>
    <property type="match status" value="1"/>
</dbReference>
<evidence type="ECO:0000256" key="10">
    <source>
        <dbReference type="ARBA" id="ARBA00022967"/>
    </source>
</evidence>
<keyword evidence="4" id="KW-0813">Transport</keyword>
<dbReference type="InterPro" id="IPR006539">
    <property type="entry name" value="P-type_ATPase_IV"/>
</dbReference>
<evidence type="ECO:0000313" key="23">
    <source>
        <dbReference type="Proteomes" id="UP000007879"/>
    </source>
</evidence>
<dbReference type="InterPro" id="IPR032630">
    <property type="entry name" value="P_typ_ATPase_c"/>
</dbReference>
<feature type="binding site" evidence="16">
    <location>
        <position position="807"/>
    </location>
    <ligand>
        <name>ATP</name>
        <dbReference type="ChEBI" id="CHEBI:30616"/>
    </ligand>
</feature>
<dbReference type="InterPro" id="IPR036412">
    <property type="entry name" value="HAD-like_sf"/>
</dbReference>
<protein>
    <recommendedName>
        <fullName evidence="18">Phospholipid-transporting ATPase</fullName>
        <ecNumber evidence="18">7.6.2.1</ecNumber>
    </recommendedName>
</protein>
<accession>A0A1X7UHJ8</accession>
<dbReference type="KEGG" id="aqu:100632419"/>
<feature type="binding site" evidence="16">
    <location>
        <position position="719"/>
    </location>
    <ligand>
        <name>ATP</name>
        <dbReference type="ChEBI" id="CHEBI:30616"/>
    </ligand>
</feature>
<dbReference type="GO" id="GO:0016887">
    <property type="term" value="F:ATP hydrolysis activity"/>
    <property type="evidence" value="ECO:0007669"/>
    <property type="project" value="InterPro"/>
</dbReference>
<dbReference type="FunCoup" id="A0A1X7UHJ8">
    <property type="interactions" value="602"/>
</dbReference>
<feature type="domain" description="P-type ATPase N-terminal" evidence="20">
    <location>
        <begin position="98"/>
        <end position="150"/>
    </location>
</feature>
<dbReference type="AlphaFoldDB" id="A0A1X7UHJ8"/>
<evidence type="ECO:0000256" key="1">
    <source>
        <dbReference type="ARBA" id="ARBA00001946"/>
    </source>
</evidence>
<gene>
    <name evidence="22" type="primary">100632419</name>
</gene>
<dbReference type="SUPFAM" id="SSF56784">
    <property type="entry name" value="HAD-like"/>
    <property type="match status" value="1"/>
</dbReference>
<evidence type="ECO:0000259" key="21">
    <source>
        <dbReference type="Pfam" id="PF16212"/>
    </source>
</evidence>
<comment type="cofactor">
    <cofactor evidence="1 17">
        <name>Mg(2+)</name>
        <dbReference type="ChEBI" id="CHEBI:18420"/>
    </cofactor>
</comment>
<dbReference type="InterPro" id="IPR032631">
    <property type="entry name" value="P-type_ATPase_N"/>
</dbReference>
<keyword evidence="9 17" id="KW-0460">Magnesium</keyword>
<keyword evidence="12" id="KW-0445">Lipid transport</keyword>
<dbReference type="FunFam" id="3.40.1110.10:FF:000097">
    <property type="entry name" value="Phospholipid-transporting ATPase"/>
    <property type="match status" value="1"/>
</dbReference>
<dbReference type="GO" id="GO:0140326">
    <property type="term" value="F:ATPase-coupled intramembrane lipid transporter activity"/>
    <property type="evidence" value="ECO:0007669"/>
    <property type="project" value="UniProtKB-EC"/>
</dbReference>
<dbReference type="Pfam" id="PF00122">
    <property type="entry name" value="E1-E2_ATPase"/>
    <property type="match status" value="1"/>
</dbReference>
<feature type="binding site" evidence="16">
    <location>
        <position position="639"/>
    </location>
    <ligand>
        <name>ATP</name>
        <dbReference type="ChEBI" id="CHEBI:30616"/>
    </ligand>
</feature>
<dbReference type="InterPro" id="IPR023299">
    <property type="entry name" value="ATPase_P-typ_cyto_dom_N"/>
</dbReference>
<feature type="transmembrane region" description="Helical" evidence="18">
    <location>
        <begin position="1020"/>
        <end position="1039"/>
    </location>
</feature>
<comment type="similarity">
    <text evidence="3 18">Belongs to the cation transport ATPase (P-type) (TC 3.A.3) family. Type IV subfamily.</text>
</comment>
<evidence type="ECO:0000259" key="20">
    <source>
        <dbReference type="Pfam" id="PF16209"/>
    </source>
</evidence>
<dbReference type="InParanoid" id="A0A1X7UHJ8"/>
<keyword evidence="8 16" id="KW-0067">ATP-binding</keyword>
<reference evidence="23" key="1">
    <citation type="journal article" date="2010" name="Nature">
        <title>The Amphimedon queenslandica genome and the evolution of animal complexity.</title>
        <authorList>
            <person name="Srivastava M."/>
            <person name="Simakov O."/>
            <person name="Chapman J."/>
            <person name="Fahey B."/>
            <person name="Gauthier M.E."/>
            <person name="Mitros T."/>
            <person name="Richards G.S."/>
            <person name="Conaco C."/>
            <person name="Dacre M."/>
            <person name="Hellsten U."/>
            <person name="Larroux C."/>
            <person name="Putnam N.H."/>
            <person name="Stanke M."/>
            <person name="Adamska M."/>
            <person name="Darling A."/>
            <person name="Degnan S.M."/>
            <person name="Oakley T.H."/>
            <person name="Plachetzki D.C."/>
            <person name="Zhai Y."/>
            <person name="Adamski M."/>
            <person name="Calcino A."/>
            <person name="Cummins S.F."/>
            <person name="Goodstein D.M."/>
            <person name="Harris C."/>
            <person name="Jackson D.J."/>
            <person name="Leys S.P."/>
            <person name="Shu S."/>
            <person name="Woodcroft B.J."/>
            <person name="Vervoort M."/>
            <person name="Kosik K.S."/>
            <person name="Manning G."/>
            <person name="Degnan B.M."/>
            <person name="Rokhsar D.S."/>
        </authorList>
    </citation>
    <scope>NUCLEOTIDE SEQUENCE [LARGE SCALE GENOMIC DNA]</scope>
</reference>
<dbReference type="GO" id="GO:0045332">
    <property type="term" value="P:phospholipid translocation"/>
    <property type="evidence" value="ECO:0007669"/>
    <property type="project" value="TreeGrafter"/>
</dbReference>
<feature type="binding site" evidence="16">
    <location>
        <position position="721"/>
    </location>
    <ligand>
        <name>ATP</name>
        <dbReference type="ChEBI" id="CHEBI:30616"/>
    </ligand>
</feature>
<dbReference type="InterPro" id="IPR023214">
    <property type="entry name" value="HAD_sf"/>
</dbReference>
<feature type="transmembrane region" description="Helical" evidence="18">
    <location>
        <begin position="1054"/>
        <end position="1076"/>
    </location>
</feature>
<evidence type="ECO:0000256" key="3">
    <source>
        <dbReference type="ARBA" id="ARBA00008109"/>
    </source>
</evidence>
<dbReference type="GO" id="GO:0005768">
    <property type="term" value="C:endosome"/>
    <property type="evidence" value="ECO:0007669"/>
    <property type="project" value="TreeGrafter"/>
</dbReference>
<dbReference type="GO" id="GO:0005886">
    <property type="term" value="C:plasma membrane"/>
    <property type="evidence" value="ECO:0007669"/>
    <property type="project" value="TreeGrafter"/>
</dbReference>
<evidence type="ECO:0000256" key="7">
    <source>
        <dbReference type="ARBA" id="ARBA00022741"/>
    </source>
</evidence>
<feature type="binding site" evidence="16">
    <location>
        <position position="831"/>
    </location>
    <ligand>
        <name>ATP</name>
        <dbReference type="ChEBI" id="CHEBI:30616"/>
    </ligand>
</feature>
<feature type="binding site" evidence="17">
    <location>
        <position position="831"/>
    </location>
    <ligand>
        <name>Mg(2+)</name>
        <dbReference type="ChEBI" id="CHEBI:18420"/>
    </ligand>
</feature>
<dbReference type="Pfam" id="PF13246">
    <property type="entry name" value="Cation_ATPase"/>
    <property type="match status" value="1"/>
</dbReference>
<feature type="active site" description="4-aspartylphosphate intermediate" evidence="15">
    <location>
        <position position="438"/>
    </location>
</feature>
<evidence type="ECO:0000256" key="15">
    <source>
        <dbReference type="PIRSR" id="PIRSR606539-1"/>
    </source>
</evidence>
<dbReference type="GO" id="GO:0000287">
    <property type="term" value="F:magnesium ion binding"/>
    <property type="evidence" value="ECO:0007669"/>
    <property type="project" value="UniProtKB-UniRule"/>
</dbReference>
<dbReference type="SFLD" id="SFLDF00027">
    <property type="entry name" value="p-type_atpase"/>
    <property type="match status" value="1"/>
</dbReference>
<dbReference type="GO" id="GO:0006890">
    <property type="term" value="P:retrograde vesicle-mediated transport, Golgi to endoplasmic reticulum"/>
    <property type="evidence" value="ECO:0007669"/>
    <property type="project" value="TreeGrafter"/>
</dbReference>
<evidence type="ECO:0000256" key="16">
    <source>
        <dbReference type="PIRSR" id="PIRSR606539-2"/>
    </source>
</evidence>
<organism evidence="22">
    <name type="scientific">Amphimedon queenslandica</name>
    <name type="common">Sponge</name>
    <dbReference type="NCBI Taxonomy" id="400682"/>
    <lineage>
        <taxon>Eukaryota</taxon>
        <taxon>Metazoa</taxon>
        <taxon>Porifera</taxon>
        <taxon>Demospongiae</taxon>
        <taxon>Heteroscleromorpha</taxon>
        <taxon>Haplosclerida</taxon>
        <taxon>Niphatidae</taxon>
        <taxon>Amphimedon</taxon>
    </lineage>
</organism>
<dbReference type="InterPro" id="IPR008250">
    <property type="entry name" value="ATPase_P-typ_transduc_dom_A_sf"/>
</dbReference>
<feature type="binding site" evidence="17">
    <location>
        <position position="440"/>
    </location>
    <ligand>
        <name>Mg(2+)</name>
        <dbReference type="ChEBI" id="CHEBI:18420"/>
    </ligand>
</feature>
<feature type="binding site" evidence="17">
    <location>
        <position position="827"/>
    </location>
    <ligand>
        <name>Mg(2+)</name>
        <dbReference type="ChEBI" id="CHEBI:18420"/>
    </ligand>
</feature>
<dbReference type="Proteomes" id="UP000007879">
    <property type="component" value="Unassembled WGS sequence"/>
</dbReference>
<evidence type="ECO:0000256" key="4">
    <source>
        <dbReference type="ARBA" id="ARBA00022448"/>
    </source>
</evidence>
<evidence type="ECO:0000256" key="18">
    <source>
        <dbReference type="RuleBase" id="RU362033"/>
    </source>
</evidence>
<comment type="catalytic activity">
    <reaction evidence="14 18">
        <text>ATP + H2O + phospholipidSide 1 = ADP + phosphate + phospholipidSide 2.</text>
        <dbReference type="EC" id="7.6.2.1"/>
    </reaction>
</comment>
<evidence type="ECO:0000256" key="6">
    <source>
        <dbReference type="ARBA" id="ARBA00022723"/>
    </source>
</evidence>
<dbReference type="GO" id="GO:0005524">
    <property type="term" value="F:ATP binding"/>
    <property type="evidence" value="ECO:0007669"/>
    <property type="project" value="UniProtKB-UniRule"/>
</dbReference>
<keyword evidence="11 18" id="KW-1133">Transmembrane helix</keyword>
<dbReference type="GO" id="GO:0006897">
    <property type="term" value="P:endocytosis"/>
    <property type="evidence" value="ECO:0007669"/>
    <property type="project" value="TreeGrafter"/>
</dbReference>
<evidence type="ECO:0000256" key="12">
    <source>
        <dbReference type="ARBA" id="ARBA00023055"/>
    </source>
</evidence>
<keyword evidence="23" id="KW-1185">Reference proteome</keyword>
<evidence type="ECO:0000256" key="2">
    <source>
        <dbReference type="ARBA" id="ARBA00004127"/>
    </source>
</evidence>